<proteinExistence type="predicted"/>
<evidence type="ECO:0000313" key="2">
    <source>
        <dbReference type="Proteomes" id="UP000249493"/>
    </source>
</evidence>
<dbReference type="AlphaFoldDB" id="A0A327N6W2"/>
<gene>
    <name evidence="1" type="ORF">DOZ80_09710</name>
</gene>
<protein>
    <submittedName>
        <fullName evidence="1">Phenylacetate--CoA ligase family protein</fullName>
    </submittedName>
</protein>
<dbReference type="Proteomes" id="UP000249493">
    <property type="component" value="Unassembled WGS sequence"/>
</dbReference>
<dbReference type="InterPro" id="IPR042099">
    <property type="entry name" value="ANL_N_sf"/>
</dbReference>
<dbReference type="GO" id="GO:0016874">
    <property type="term" value="F:ligase activity"/>
    <property type="evidence" value="ECO:0007669"/>
    <property type="project" value="UniProtKB-KW"/>
</dbReference>
<dbReference type="PANTHER" id="PTHR36932">
    <property type="entry name" value="CAPSULAR POLYSACCHARIDE BIOSYNTHESIS PROTEIN"/>
    <property type="match status" value="1"/>
</dbReference>
<dbReference type="SUPFAM" id="SSF56801">
    <property type="entry name" value="Acetyl-CoA synthetase-like"/>
    <property type="match status" value="1"/>
</dbReference>
<sequence length="426" mass="48384">MNLFSIKYSLRSFFRDLVRGWWARLVIYPRISRNEFSLMELESYIRPNLNKTKVSIPQAITLQKIESASGTTNKDDIIKNSKSFAQPYSLKTLLRNKISTSGSTGRPLTITQDLGTTVKEEAFVYRQLRWAGYQHGDRRAWLRGDVVCNGKPYRGIYGCRDWWSNTLMLSSYHISSHTAQNYLSALESFNPILIQAYPSSIYSLASWMLANKVCYSGNSLRAIVTSSETLERSVQECIEQAFGCRVFDWYGQAERVAAIGTCEHGGHHVLTDYGRVELLSDSDDLYELVGTSYNNKAMKLSHYRTGDLVRLNSEACPCGRTFPTVDTIIGRRDKKITLADGRQIGRLDHLFKGMKNVVEGQVVYRGENRFILRAVVGPDWRTADAELLVQRLNERVGHVVANVEIVFSIPRGANGKFEFIRIEEDA</sequence>
<dbReference type="EMBL" id="QLIN01000003">
    <property type="protein sequence ID" value="RAI70742.1"/>
    <property type="molecule type" value="Genomic_DNA"/>
</dbReference>
<keyword evidence="1" id="KW-0436">Ligase</keyword>
<reference evidence="1 2" key="1">
    <citation type="submission" date="2018-06" db="EMBL/GenBank/DDBJ databases">
        <authorList>
            <person name="Zhirakovskaya E."/>
        </authorList>
    </citation>
    <scope>NUCLEOTIDE SEQUENCE [LARGE SCALE GENOMIC DNA]</scope>
    <source>
        <strain evidence="1 2">LY3</strain>
    </source>
</reference>
<evidence type="ECO:0000313" key="1">
    <source>
        <dbReference type="EMBL" id="RAI70742.1"/>
    </source>
</evidence>
<comment type="caution">
    <text evidence="1">The sequence shown here is derived from an EMBL/GenBank/DDBJ whole genome shotgun (WGS) entry which is preliminary data.</text>
</comment>
<dbReference type="InterPro" id="IPR053158">
    <property type="entry name" value="CapK_Type1_Caps_Biosynth"/>
</dbReference>
<accession>A0A327N6W2</accession>
<organism evidence="1 2">
    <name type="scientific">Pseudomonas fluorescens</name>
    <dbReference type="NCBI Taxonomy" id="294"/>
    <lineage>
        <taxon>Bacteria</taxon>
        <taxon>Pseudomonadati</taxon>
        <taxon>Pseudomonadota</taxon>
        <taxon>Gammaproteobacteria</taxon>
        <taxon>Pseudomonadales</taxon>
        <taxon>Pseudomonadaceae</taxon>
        <taxon>Pseudomonas</taxon>
    </lineage>
</organism>
<name>A0A327N6W2_PSEFL</name>
<dbReference type="PANTHER" id="PTHR36932:SF1">
    <property type="entry name" value="CAPSULAR POLYSACCHARIDE BIOSYNTHESIS PROTEIN"/>
    <property type="match status" value="1"/>
</dbReference>
<dbReference type="Gene3D" id="3.40.50.12780">
    <property type="entry name" value="N-terminal domain of ligase-like"/>
    <property type="match status" value="1"/>
</dbReference>